<comment type="caution">
    <text evidence="3">The sequence shown here is derived from an EMBL/GenBank/DDBJ whole genome shotgun (WGS) entry which is preliminary data.</text>
</comment>
<feature type="domain" description="ATPase" evidence="1">
    <location>
        <begin position="2"/>
        <end position="204"/>
    </location>
</feature>
<dbReference type="GO" id="GO:0005524">
    <property type="term" value="F:ATP binding"/>
    <property type="evidence" value="ECO:0007669"/>
    <property type="project" value="UniProtKB-KW"/>
</dbReference>
<dbReference type="Gene3D" id="3.40.50.300">
    <property type="entry name" value="P-loop containing nucleotide triphosphate hydrolases"/>
    <property type="match status" value="1"/>
</dbReference>
<evidence type="ECO:0000259" key="1">
    <source>
        <dbReference type="Pfam" id="PF01637"/>
    </source>
</evidence>
<dbReference type="SUPFAM" id="SSF52980">
    <property type="entry name" value="Restriction endonuclease-like"/>
    <property type="match status" value="1"/>
</dbReference>
<dbReference type="PANTHER" id="PTHR34704:SF1">
    <property type="entry name" value="ATPASE"/>
    <property type="match status" value="1"/>
</dbReference>
<dbReference type="Gene3D" id="3.40.1350.10">
    <property type="match status" value="1"/>
</dbReference>
<reference evidence="3 4" key="1">
    <citation type="journal article" date="2018" name="Nat. Biotechnol.">
        <title>A standardized bacterial taxonomy based on genome phylogeny substantially revises the tree of life.</title>
        <authorList>
            <person name="Parks D.H."/>
            <person name="Chuvochina M."/>
            <person name="Waite D.W."/>
            <person name="Rinke C."/>
            <person name="Skarshewski A."/>
            <person name="Chaumeil P.A."/>
            <person name="Hugenholtz P."/>
        </authorList>
    </citation>
    <scope>NUCLEOTIDE SEQUENCE [LARGE SCALE GENOMIC DNA]</scope>
    <source>
        <strain evidence="3">UBA9956</strain>
    </source>
</reference>
<dbReference type="Pfam" id="PF01637">
    <property type="entry name" value="ATPase_2"/>
    <property type="match status" value="1"/>
</dbReference>
<protein>
    <submittedName>
        <fullName evidence="3">ATP-binding protein</fullName>
    </submittedName>
</protein>
<feature type="domain" description="DUF234" evidence="2">
    <location>
        <begin position="313"/>
        <end position="399"/>
    </location>
</feature>
<sequence>MFVNRERELLHLQKAYVSKRAEFIVIYGKRRVGKTELIKHSLGKTNGVYFLAQKITEHENLKFLSLILSEKFDDPLLQEHPLTGWNQVFLYLKQNIKSPFVMAIDEFPYLLEVNPSIASIFQSGWEQILSKIPVKLILCGSSISMMENSVLGEKSPLFGRRTSQILLNPFKFADVRKYFHGLPFESQLEFYSVLGGSPGYLKQFDASQSIYENISEKILTPEAYLYREVDFLMREELRDPHVYLSILSAIAYGKRKTSEILNATGLQKNVLHKYLSVLEDLKMINKEIPVTEINPVKSRKALYEIIDNYLKFYFRFVLPNRSAIESGRTSAILAKIKTEMNILASFNFETACKEWLENNWSDFSLSQIGRWWDKNEEIDIVAFDNTGKNALFCECKWSSKNIGTDILDELKRKSEILCLNKNIKKHYVLFSKSGFTDKLKERRKDETDIHLFSIKNLL</sequence>
<dbReference type="InterPro" id="IPR011579">
    <property type="entry name" value="ATPase_dom"/>
</dbReference>
<dbReference type="Pfam" id="PF03008">
    <property type="entry name" value="DUF234"/>
    <property type="match status" value="1"/>
</dbReference>
<evidence type="ECO:0000313" key="3">
    <source>
        <dbReference type="EMBL" id="HAV92172.1"/>
    </source>
</evidence>
<dbReference type="InterPro" id="IPR004256">
    <property type="entry name" value="DUF234"/>
</dbReference>
<gene>
    <name evidence="3" type="ORF">DCW38_03210</name>
</gene>
<organism evidence="3 4">
    <name type="scientific">candidate division WOR-3 bacterium</name>
    <dbReference type="NCBI Taxonomy" id="2052148"/>
    <lineage>
        <taxon>Bacteria</taxon>
        <taxon>Bacteria division WOR-3</taxon>
    </lineage>
</organism>
<dbReference type="AlphaFoldDB" id="A0A350H9F6"/>
<keyword evidence="3" id="KW-0067">ATP-binding</keyword>
<dbReference type="InterPro" id="IPR011856">
    <property type="entry name" value="tRNA_endonuc-like_dom_sf"/>
</dbReference>
<dbReference type="InterPro" id="IPR011335">
    <property type="entry name" value="Restrct_endonuc-II-like"/>
</dbReference>
<dbReference type="PANTHER" id="PTHR34704">
    <property type="entry name" value="ATPASE"/>
    <property type="match status" value="1"/>
</dbReference>
<dbReference type="Proteomes" id="UP000264062">
    <property type="component" value="Unassembled WGS sequence"/>
</dbReference>
<dbReference type="EMBL" id="DMZY01000095">
    <property type="protein sequence ID" value="HAV92172.1"/>
    <property type="molecule type" value="Genomic_DNA"/>
</dbReference>
<evidence type="ECO:0000259" key="2">
    <source>
        <dbReference type="Pfam" id="PF03008"/>
    </source>
</evidence>
<proteinExistence type="predicted"/>
<dbReference type="InterPro" id="IPR036390">
    <property type="entry name" value="WH_DNA-bd_sf"/>
</dbReference>
<name>A0A350H9F6_UNCW3</name>
<dbReference type="SUPFAM" id="SSF46785">
    <property type="entry name" value="Winged helix' DNA-binding domain"/>
    <property type="match status" value="1"/>
</dbReference>
<keyword evidence="3" id="KW-0547">Nucleotide-binding</keyword>
<dbReference type="SUPFAM" id="SSF52540">
    <property type="entry name" value="P-loop containing nucleoside triphosphate hydrolases"/>
    <property type="match status" value="1"/>
</dbReference>
<dbReference type="GO" id="GO:0003676">
    <property type="term" value="F:nucleic acid binding"/>
    <property type="evidence" value="ECO:0007669"/>
    <property type="project" value="InterPro"/>
</dbReference>
<evidence type="ECO:0000313" key="4">
    <source>
        <dbReference type="Proteomes" id="UP000264062"/>
    </source>
</evidence>
<dbReference type="InterPro" id="IPR027417">
    <property type="entry name" value="P-loop_NTPase"/>
</dbReference>
<accession>A0A350H9F6</accession>